<name>A0A5A7SIP6_CUCMM</name>
<evidence type="ECO:0000313" key="4">
    <source>
        <dbReference type="Proteomes" id="UP000321947"/>
    </source>
</evidence>
<sequence>MDIPSLLVGSCYYKVKIHKVRTNLNQEGINASFDDIGDYFAIFVRLQALETLHHMAKYNCLKLQEAHMHIDSTKNISIAATLLGRISHALGDIMDQSTIFAYLLHNNKHIGLSDLGFNSEEASCSTTRGSSINDIHGIVSLKIPTMIHEQGQKDDDAIESIKTILLKMQDILPLIQSGVLA</sequence>
<dbReference type="EMBL" id="SSTD01004786">
    <property type="protein sequence ID" value="TYK22848.1"/>
    <property type="molecule type" value="Genomic_DNA"/>
</dbReference>
<dbReference type="Proteomes" id="UP000321947">
    <property type="component" value="Unassembled WGS sequence"/>
</dbReference>
<accession>A0A5A7SIP6</accession>
<dbReference type="AlphaFoldDB" id="A0A5A7SIP6"/>
<evidence type="ECO:0000313" key="1">
    <source>
        <dbReference type="EMBL" id="KAA0026050.1"/>
    </source>
</evidence>
<organism evidence="1 3">
    <name type="scientific">Cucumis melo var. makuwa</name>
    <name type="common">Oriental melon</name>
    <dbReference type="NCBI Taxonomy" id="1194695"/>
    <lineage>
        <taxon>Eukaryota</taxon>
        <taxon>Viridiplantae</taxon>
        <taxon>Streptophyta</taxon>
        <taxon>Embryophyta</taxon>
        <taxon>Tracheophyta</taxon>
        <taxon>Spermatophyta</taxon>
        <taxon>Magnoliopsida</taxon>
        <taxon>eudicotyledons</taxon>
        <taxon>Gunneridae</taxon>
        <taxon>Pentapetalae</taxon>
        <taxon>rosids</taxon>
        <taxon>fabids</taxon>
        <taxon>Cucurbitales</taxon>
        <taxon>Cucurbitaceae</taxon>
        <taxon>Benincaseae</taxon>
        <taxon>Cucumis</taxon>
    </lineage>
</organism>
<dbReference type="OrthoDB" id="18190at2759"/>
<evidence type="ECO:0000313" key="2">
    <source>
        <dbReference type="EMBL" id="TYK22848.1"/>
    </source>
</evidence>
<gene>
    <name evidence="2" type="ORF">E5676_scaffold115G00320</name>
    <name evidence="1" type="ORF">E6C27_scaffold581G00370</name>
</gene>
<evidence type="ECO:0000313" key="3">
    <source>
        <dbReference type="Proteomes" id="UP000321393"/>
    </source>
</evidence>
<proteinExistence type="predicted"/>
<dbReference type="Proteomes" id="UP000321393">
    <property type="component" value="Unassembled WGS sequence"/>
</dbReference>
<protein>
    <submittedName>
        <fullName evidence="1">Protein SIEL isoform X2</fullName>
    </submittedName>
</protein>
<dbReference type="EMBL" id="SSTE01022985">
    <property type="protein sequence ID" value="KAA0026050.1"/>
    <property type="molecule type" value="Genomic_DNA"/>
</dbReference>
<comment type="caution">
    <text evidence="1">The sequence shown here is derived from an EMBL/GenBank/DDBJ whole genome shotgun (WGS) entry which is preliminary data.</text>
</comment>
<reference evidence="3 4" key="1">
    <citation type="submission" date="2019-08" db="EMBL/GenBank/DDBJ databases">
        <title>Draft genome sequences of two oriental melons (Cucumis melo L. var makuwa).</title>
        <authorList>
            <person name="Kwon S.-Y."/>
        </authorList>
    </citation>
    <scope>NUCLEOTIDE SEQUENCE [LARGE SCALE GENOMIC DNA]</scope>
    <source>
        <strain evidence="4">cv. Chang Bougi</strain>
        <strain evidence="3">cv. SW 3</strain>
        <tissue evidence="1">Leaf</tissue>
    </source>
</reference>